<dbReference type="Proteomes" id="UP001153292">
    <property type="component" value="Chromosome 19"/>
</dbReference>
<accession>A0ABN8B049</accession>
<protein>
    <submittedName>
        <fullName evidence="2">Uncharacterized protein</fullName>
    </submittedName>
</protein>
<feature type="signal peptide" evidence="1">
    <location>
        <begin position="1"/>
        <end position="18"/>
    </location>
</feature>
<sequence>MKFLWAFVGLIAVASSAAVRQPLNAEQLDQLQHVMIAIQSPCIKPDTAASLGQLAQDVFGMGSFPVSVGPAIVNPPESISVGPAIVEPAPIIPTPVIVEDSAPIVPIVPTPVIVDESGPISPIAPTPVLVAEEPDFSPSSSAPLVQIILNINQASEAVVPPSLL</sequence>
<keyword evidence="3" id="KW-1185">Reference proteome</keyword>
<organism evidence="2 3">
    <name type="scientific">Chilo suppressalis</name>
    <name type="common">Asiatic rice borer moth</name>
    <dbReference type="NCBI Taxonomy" id="168631"/>
    <lineage>
        <taxon>Eukaryota</taxon>
        <taxon>Metazoa</taxon>
        <taxon>Ecdysozoa</taxon>
        <taxon>Arthropoda</taxon>
        <taxon>Hexapoda</taxon>
        <taxon>Insecta</taxon>
        <taxon>Pterygota</taxon>
        <taxon>Neoptera</taxon>
        <taxon>Endopterygota</taxon>
        <taxon>Lepidoptera</taxon>
        <taxon>Glossata</taxon>
        <taxon>Ditrysia</taxon>
        <taxon>Pyraloidea</taxon>
        <taxon>Crambidae</taxon>
        <taxon>Crambinae</taxon>
        <taxon>Chilo</taxon>
    </lineage>
</organism>
<gene>
    <name evidence="2" type="ORF">CHILSU_LOCUS4621</name>
</gene>
<evidence type="ECO:0000313" key="3">
    <source>
        <dbReference type="Proteomes" id="UP001153292"/>
    </source>
</evidence>
<feature type="chain" id="PRO_5045555716" evidence="1">
    <location>
        <begin position="19"/>
        <end position="164"/>
    </location>
</feature>
<reference evidence="2" key="1">
    <citation type="submission" date="2021-12" db="EMBL/GenBank/DDBJ databases">
        <authorList>
            <person name="King R."/>
        </authorList>
    </citation>
    <scope>NUCLEOTIDE SEQUENCE</scope>
</reference>
<evidence type="ECO:0000256" key="1">
    <source>
        <dbReference type="SAM" id="SignalP"/>
    </source>
</evidence>
<proteinExistence type="predicted"/>
<name>A0ABN8B049_CHISP</name>
<evidence type="ECO:0000313" key="2">
    <source>
        <dbReference type="EMBL" id="CAH0401398.1"/>
    </source>
</evidence>
<dbReference type="EMBL" id="OU963912">
    <property type="protein sequence ID" value="CAH0401398.1"/>
    <property type="molecule type" value="Genomic_DNA"/>
</dbReference>
<keyword evidence="1" id="KW-0732">Signal</keyword>